<organism evidence="2 3">
    <name type="scientific">Portunus trituberculatus</name>
    <name type="common">Swimming crab</name>
    <name type="synonym">Neptunus trituberculatus</name>
    <dbReference type="NCBI Taxonomy" id="210409"/>
    <lineage>
        <taxon>Eukaryota</taxon>
        <taxon>Metazoa</taxon>
        <taxon>Ecdysozoa</taxon>
        <taxon>Arthropoda</taxon>
        <taxon>Crustacea</taxon>
        <taxon>Multicrustacea</taxon>
        <taxon>Malacostraca</taxon>
        <taxon>Eumalacostraca</taxon>
        <taxon>Eucarida</taxon>
        <taxon>Decapoda</taxon>
        <taxon>Pleocyemata</taxon>
        <taxon>Brachyura</taxon>
        <taxon>Eubrachyura</taxon>
        <taxon>Portunoidea</taxon>
        <taxon>Portunidae</taxon>
        <taxon>Portuninae</taxon>
        <taxon>Portunus</taxon>
    </lineage>
</organism>
<accession>A0A5B7FTJ7</accession>
<dbReference type="AlphaFoldDB" id="A0A5B7FTJ7"/>
<feature type="region of interest" description="Disordered" evidence="1">
    <location>
        <begin position="54"/>
        <end position="84"/>
    </location>
</feature>
<comment type="caution">
    <text evidence="2">The sequence shown here is derived from an EMBL/GenBank/DDBJ whole genome shotgun (WGS) entry which is preliminary data.</text>
</comment>
<keyword evidence="3" id="KW-1185">Reference proteome</keyword>
<protein>
    <submittedName>
        <fullName evidence="2">Uncharacterized protein</fullName>
    </submittedName>
</protein>
<dbReference type="EMBL" id="VSRR010008382">
    <property type="protein sequence ID" value="MPC48625.1"/>
    <property type="molecule type" value="Genomic_DNA"/>
</dbReference>
<gene>
    <name evidence="2" type="ORF">E2C01_042405</name>
</gene>
<evidence type="ECO:0000313" key="2">
    <source>
        <dbReference type="EMBL" id="MPC48625.1"/>
    </source>
</evidence>
<evidence type="ECO:0000256" key="1">
    <source>
        <dbReference type="SAM" id="MobiDB-lite"/>
    </source>
</evidence>
<sequence length="84" mass="9708">MKLKPQTKVERNQVPKCLLRDVTWRKNFEEVVARQYVSPNFRLKHRNAGTLYSSAGTCKPMKKPREGRNGREMEVEVMGEGEGT</sequence>
<name>A0A5B7FTJ7_PORTR</name>
<feature type="compositionally biased region" description="Acidic residues" evidence="1">
    <location>
        <begin position="75"/>
        <end position="84"/>
    </location>
</feature>
<evidence type="ECO:0000313" key="3">
    <source>
        <dbReference type="Proteomes" id="UP000324222"/>
    </source>
</evidence>
<feature type="compositionally biased region" description="Basic and acidic residues" evidence="1">
    <location>
        <begin position="63"/>
        <end position="74"/>
    </location>
</feature>
<dbReference type="OrthoDB" id="9984940at2759"/>
<proteinExistence type="predicted"/>
<reference evidence="2 3" key="1">
    <citation type="submission" date="2019-05" db="EMBL/GenBank/DDBJ databases">
        <title>Another draft genome of Portunus trituberculatus and its Hox gene families provides insights of decapod evolution.</title>
        <authorList>
            <person name="Jeong J.-H."/>
            <person name="Song I."/>
            <person name="Kim S."/>
            <person name="Choi T."/>
            <person name="Kim D."/>
            <person name="Ryu S."/>
            <person name="Kim W."/>
        </authorList>
    </citation>
    <scope>NUCLEOTIDE SEQUENCE [LARGE SCALE GENOMIC DNA]</scope>
    <source>
        <tissue evidence="2">Muscle</tissue>
    </source>
</reference>
<dbReference type="Proteomes" id="UP000324222">
    <property type="component" value="Unassembled WGS sequence"/>
</dbReference>